<evidence type="ECO:0000256" key="1">
    <source>
        <dbReference type="SAM" id="MobiDB-lite"/>
    </source>
</evidence>
<dbReference type="AlphaFoldDB" id="A0A0P4WQ51"/>
<reference evidence="3" key="1">
    <citation type="submission" date="2015-09" db="EMBL/GenBank/DDBJ databases">
        <title>Scylla olivacea transcriptome.</title>
        <authorList>
            <person name="Ikhwanuddin M."/>
        </authorList>
    </citation>
    <scope>NUCLEOTIDE SEQUENCE</scope>
</reference>
<evidence type="ECO:0000259" key="2">
    <source>
        <dbReference type="PROSITE" id="PS50800"/>
    </source>
</evidence>
<feature type="region of interest" description="Disordered" evidence="1">
    <location>
        <begin position="846"/>
        <end position="895"/>
    </location>
</feature>
<feature type="region of interest" description="Disordered" evidence="1">
    <location>
        <begin position="48"/>
        <end position="155"/>
    </location>
</feature>
<feature type="region of interest" description="Disordered" evidence="1">
    <location>
        <begin position="538"/>
        <end position="583"/>
    </location>
</feature>
<feature type="compositionally biased region" description="Low complexity" evidence="1">
    <location>
        <begin position="257"/>
        <end position="277"/>
    </location>
</feature>
<feature type="compositionally biased region" description="Basic and acidic residues" evidence="1">
    <location>
        <begin position="474"/>
        <end position="495"/>
    </location>
</feature>
<dbReference type="InterPro" id="IPR052584">
    <property type="entry name" value="U2_snRNP_Complex_Component"/>
</dbReference>
<dbReference type="PRINTS" id="PR01217">
    <property type="entry name" value="PRICHEXTENSN"/>
</dbReference>
<feature type="compositionally biased region" description="Low complexity" evidence="1">
    <location>
        <begin position="66"/>
        <end position="79"/>
    </location>
</feature>
<evidence type="ECO:0000313" key="3">
    <source>
        <dbReference type="EMBL" id="JAI66428.1"/>
    </source>
</evidence>
<dbReference type="Pfam" id="PF02037">
    <property type="entry name" value="SAP"/>
    <property type="match status" value="1"/>
</dbReference>
<accession>A0A0P4WQ51</accession>
<dbReference type="SUPFAM" id="SSF68906">
    <property type="entry name" value="SAP domain"/>
    <property type="match status" value="1"/>
</dbReference>
<dbReference type="EMBL" id="GDRN01050981">
    <property type="protein sequence ID" value="JAI66428.1"/>
    <property type="molecule type" value="Transcribed_RNA"/>
</dbReference>
<dbReference type="InterPro" id="IPR007180">
    <property type="entry name" value="DUF382"/>
</dbReference>
<dbReference type="Pfam" id="PF04037">
    <property type="entry name" value="DUF382"/>
    <property type="match status" value="1"/>
</dbReference>
<dbReference type="Gene3D" id="1.10.720.30">
    <property type="entry name" value="SAP domain"/>
    <property type="match status" value="1"/>
</dbReference>
<feature type="region of interest" description="Disordered" evidence="1">
    <location>
        <begin position="988"/>
        <end position="1031"/>
    </location>
</feature>
<feature type="compositionally biased region" description="Basic and acidic residues" evidence="1">
    <location>
        <begin position="126"/>
        <end position="143"/>
    </location>
</feature>
<feature type="compositionally biased region" description="Pro residues" evidence="1">
    <location>
        <begin position="246"/>
        <end position="256"/>
    </location>
</feature>
<feature type="compositionally biased region" description="Low complexity" evidence="1">
    <location>
        <begin position="420"/>
        <end position="429"/>
    </location>
</feature>
<feature type="compositionally biased region" description="Acidic residues" evidence="1">
    <location>
        <begin position="848"/>
        <end position="868"/>
    </location>
</feature>
<feature type="compositionally biased region" description="Low complexity" evidence="1">
    <location>
        <begin position="333"/>
        <end position="343"/>
    </location>
</feature>
<proteinExistence type="predicted"/>
<sequence>MPVSLDDLTKLRVVDLKAKLATFNLPTHGLKSELVDRLFQHLASLGETTGPARLEEPTDSSDLLDDGPPGVDPEGPDTGSGEQDQGKPEDTGPQEGEDPSQSGGPGGPEGLMRQREQEEQMMNRQRQMEEDQLMQHKVREQQRLLEQQQQQKQQEDLYRLQQAAFMERQREEQEKQVHLMRMQQEALMQDDEQMAIPGQGGPPPPPPPPGVSTPTPHTTGPSSGPGSVGTVPVLGPPGVKASVVVPPSPTFTPQPQGPMTVGGPPAGFSGPSPVGSAGLLGPGPGSSPKPNPPQQQPPLRPPLLQPGSTRPPPPMTAQRPPTSLQNTPPRPPGAGLLGAAPSGMGPPGETTEKADKPPPLMSLQVSAPKEETPREVKLPQALEQALAFKTERAKQVGVNPEDVEKVEREGLARIDDISKAAPPARTTTPPAKPQPAYVPPAYEEEEEEPSEEPLQKTKQEKKKKKKKKRRGRHRFEEEQEKDKKEKESQSDKSEGDEALGGVEIEYIQDTIDLDITDPNYRHFTKIFETFRIAEPEPKLEEEKVTPKTEMPLMDLKKLGSKVPGIPLEDDDDDDDLKKDDGDKPKLSKRKLKLLKRMSIAELKQTVSRPDVVEMHDVTAKDPKLLVHLKATRNTVPVPRHWCFKRKYLQGKRGIEKPPFELPDFIKRTGIMEMRAALQEKEDQKTLKAKMRDKVRPKMGKIDIDYQKLHDAFFKWQTKPKMTIHGDLYYEGKEFETKMKDKKPGEMSDDLRIALGMPVGANAHKVPPPWLIAMQRYGPPPSYPNLKIPGLNAPIPEGCSFGYHAGGWGKPPVDNMGKPIYGDVFGTQGKDFDTPLTEEEVERTLWGELESESEEESEEESEPESEEDGSGLVTPGETGLVTPSGISSLPAGLETPDMIELRKKRMETEMEGGDTPALYTILPEKRTETMGRAMMGSTHTYDISAAAATASTGTSKSAPQGVEVALDPSELDLVDTDAMAARYEATLREQQKGEEEDFSDMVAEHAAKQRNKRRKQQQDQSKPAKKYKDFKF</sequence>
<feature type="region of interest" description="Disordered" evidence="1">
    <location>
        <begin position="184"/>
        <end position="376"/>
    </location>
</feature>
<feature type="compositionally biased region" description="Low complexity" evidence="1">
    <location>
        <begin position="212"/>
        <end position="245"/>
    </location>
</feature>
<dbReference type="PANTHER" id="PTHR12785:SF6">
    <property type="entry name" value="SPLICING FACTOR 3B SUBUNIT 2"/>
    <property type="match status" value="1"/>
</dbReference>
<dbReference type="PROSITE" id="PS50800">
    <property type="entry name" value="SAP"/>
    <property type="match status" value="1"/>
</dbReference>
<feature type="region of interest" description="Disordered" evidence="1">
    <location>
        <begin position="393"/>
        <end position="503"/>
    </location>
</feature>
<dbReference type="InterPro" id="IPR003034">
    <property type="entry name" value="SAP_dom"/>
</dbReference>
<feature type="compositionally biased region" description="Pro residues" evidence="1">
    <location>
        <begin position="285"/>
        <end position="315"/>
    </location>
</feature>
<dbReference type="InterPro" id="IPR006568">
    <property type="entry name" value="PSP_pro-rich"/>
</dbReference>
<dbReference type="PANTHER" id="PTHR12785">
    <property type="entry name" value="SPLICING FACTOR 3B"/>
    <property type="match status" value="1"/>
</dbReference>
<dbReference type="SMART" id="SM00581">
    <property type="entry name" value="PSP"/>
    <property type="match status" value="1"/>
</dbReference>
<dbReference type="SMART" id="SM00513">
    <property type="entry name" value="SAP"/>
    <property type="match status" value="1"/>
</dbReference>
<dbReference type="GO" id="GO:0005689">
    <property type="term" value="C:U12-type spliceosomal complex"/>
    <property type="evidence" value="ECO:0007669"/>
    <property type="project" value="TreeGrafter"/>
</dbReference>
<feature type="compositionally biased region" description="Basic and acidic residues" evidence="1">
    <location>
        <begin position="402"/>
        <end position="418"/>
    </location>
</feature>
<dbReference type="InterPro" id="IPR036361">
    <property type="entry name" value="SAP_dom_sf"/>
</dbReference>
<feature type="compositionally biased region" description="Basic residues" evidence="1">
    <location>
        <begin position="459"/>
        <end position="473"/>
    </location>
</feature>
<feature type="compositionally biased region" description="Acidic residues" evidence="1">
    <location>
        <begin position="442"/>
        <end position="451"/>
    </location>
</feature>
<name>A0A0P4WQ51_SCYOL</name>
<feature type="compositionally biased region" description="Pro residues" evidence="1">
    <location>
        <begin position="200"/>
        <end position="211"/>
    </location>
</feature>
<organism evidence="3">
    <name type="scientific">Scylla olivacea</name>
    <name type="common">Orange mud crab</name>
    <name type="synonym">Cancer olivacea</name>
    <dbReference type="NCBI Taxonomy" id="85551"/>
    <lineage>
        <taxon>Eukaryota</taxon>
        <taxon>Metazoa</taxon>
        <taxon>Ecdysozoa</taxon>
        <taxon>Arthropoda</taxon>
        <taxon>Crustacea</taxon>
        <taxon>Multicrustacea</taxon>
        <taxon>Malacostraca</taxon>
        <taxon>Eumalacostraca</taxon>
        <taxon>Eucarida</taxon>
        <taxon>Decapoda</taxon>
        <taxon>Pleocyemata</taxon>
        <taxon>Brachyura</taxon>
        <taxon>Eubrachyura</taxon>
        <taxon>Portunoidea</taxon>
        <taxon>Portunidae</taxon>
        <taxon>Portuninae</taxon>
        <taxon>Scylla</taxon>
    </lineage>
</organism>
<protein>
    <recommendedName>
        <fullName evidence="2">SAP domain-containing protein</fullName>
    </recommendedName>
</protein>
<feature type="domain" description="SAP" evidence="2">
    <location>
        <begin position="8"/>
        <end position="42"/>
    </location>
</feature>
<dbReference type="Pfam" id="PF04046">
    <property type="entry name" value="PSP"/>
    <property type="match status" value="1"/>
</dbReference>